<dbReference type="InterPro" id="IPR035979">
    <property type="entry name" value="RBD_domain_sf"/>
</dbReference>
<dbReference type="Pfam" id="PF00076">
    <property type="entry name" value="RRM_1"/>
    <property type="match status" value="2"/>
</dbReference>
<evidence type="ECO:0000256" key="1">
    <source>
        <dbReference type="PROSITE-ProRule" id="PRU00176"/>
    </source>
</evidence>
<feature type="region of interest" description="Disordered" evidence="2">
    <location>
        <begin position="94"/>
        <end position="170"/>
    </location>
</feature>
<feature type="compositionally biased region" description="Low complexity" evidence="2">
    <location>
        <begin position="112"/>
        <end position="166"/>
    </location>
</feature>
<dbReference type="AlphaFoldDB" id="A0A2P6TNS8"/>
<evidence type="ECO:0000313" key="5">
    <source>
        <dbReference type="Proteomes" id="UP000239899"/>
    </source>
</evidence>
<dbReference type="CDD" id="cd00590">
    <property type="entry name" value="RRM_SF"/>
    <property type="match status" value="2"/>
</dbReference>
<dbReference type="EMBL" id="LHPG02000010">
    <property type="protein sequence ID" value="PRW50982.1"/>
    <property type="molecule type" value="Genomic_DNA"/>
</dbReference>
<dbReference type="Proteomes" id="UP000239899">
    <property type="component" value="Unassembled WGS sequence"/>
</dbReference>
<dbReference type="InterPro" id="IPR012677">
    <property type="entry name" value="Nucleotide-bd_a/b_plait_sf"/>
</dbReference>
<protein>
    <submittedName>
        <fullName evidence="4">Polyadenylate-binding RBP45-like</fullName>
    </submittedName>
</protein>
<comment type="caution">
    <text evidence="4">The sequence shown here is derived from an EMBL/GenBank/DDBJ whole genome shotgun (WGS) entry which is preliminary data.</text>
</comment>
<sequence length="659" mass="67444">MLRCKLRRAGKAHASLARLSRPRPMPKPAIVVRGLLPTTTAETLYAAFGPAGPIKRLRLVTDEQGRSAGVAFITFQSATGVQRGLQLGEGIVIDGQRPTVGPAHREAEPDEQAQQAQHAQQGQQAQQAAGESQPQQSPRPVQQQQAQHAQQPSQQQAQHAPYMQQALSPAGSDVRYVQRRGSFNGLPAGGTGWDVQLQRAGSSPALSGLGAGPSSPGGSLGTLSSSAGEPPSNDTLFARPLAPEVDEAALRDLFGEHAGVLSVRILRLPDGSSRGCGFVRFAEPSQAQLALQALNGLQLFGRTLRLSWAHQRQPIHSLSPSVEGGGRSRSFGHSSSGDFSPTAPGLAPGAAMGMVPMLAASPGYSPVMMSPVYWAAGGMYAAPAVPAMPPGSPIPGSPVPGSPVIGSPFQFAQPMAGYGIASPMPPAALPPPAIPLDGSGSPAQGWPAQQPQWPPHWQPMPQLATGCGVPWQQQGSFQFGQHLGALGWQWQAQQQPSSQFFWDGSTIPEVPGSAAAAAPSAAARTPATTPAPAPAALSSPSSGGEASVGSAVGAVRTSPSSPAGKPDPLHGLGRLASGASLLPPGSPTPDEPSGDEWAALHGSSRDTSAQPSSSQLQASELDEQPGEAQEAAAAADPNAVAADDGAEATASGLDRLHID</sequence>
<dbReference type="PANTHER" id="PTHR48034">
    <property type="entry name" value="TRANSFORMER-2 SEX-DETERMINING PROTEIN-RELATED"/>
    <property type="match status" value="1"/>
</dbReference>
<dbReference type="GO" id="GO:0003723">
    <property type="term" value="F:RNA binding"/>
    <property type="evidence" value="ECO:0007669"/>
    <property type="project" value="UniProtKB-UniRule"/>
</dbReference>
<evidence type="ECO:0000256" key="2">
    <source>
        <dbReference type="SAM" id="MobiDB-lite"/>
    </source>
</evidence>
<dbReference type="PROSITE" id="PS50102">
    <property type="entry name" value="RRM"/>
    <property type="match status" value="2"/>
</dbReference>
<accession>A0A2P6TNS8</accession>
<feature type="region of interest" description="Disordered" evidence="2">
    <location>
        <begin position="512"/>
        <end position="659"/>
    </location>
</feature>
<dbReference type="InterPro" id="IPR050441">
    <property type="entry name" value="RBM"/>
</dbReference>
<feature type="compositionally biased region" description="Low complexity" evidence="2">
    <location>
        <begin position="204"/>
        <end position="228"/>
    </location>
</feature>
<proteinExistence type="predicted"/>
<dbReference type="SUPFAM" id="SSF54928">
    <property type="entry name" value="RNA-binding domain, RBD"/>
    <property type="match status" value="2"/>
</dbReference>
<keyword evidence="5" id="KW-1185">Reference proteome</keyword>
<evidence type="ECO:0000313" key="4">
    <source>
        <dbReference type="EMBL" id="PRW50982.1"/>
    </source>
</evidence>
<keyword evidence="1" id="KW-0694">RNA-binding</keyword>
<feature type="compositionally biased region" description="Low complexity" evidence="2">
    <location>
        <begin position="328"/>
        <end position="343"/>
    </location>
</feature>
<feature type="compositionally biased region" description="Low complexity" evidence="2">
    <location>
        <begin position="608"/>
        <end position="619"/>
    </location>
</feature>
<name>A0A2P6TNS8_CHLSO</name>
<feature type="region of interest" description="Disordered" evidence="2">
    <location>
        <begin position="316"/>
        <end position="343"/>
    </location>
</feature>
<dbReference type="InterPro" id="IPR000504">
    <property type="entry name" value="RRM_dom"/>
</dbReference>
<feature type="domain" description="RRM" evidence="3">
    <location>
        <begin position="234"/>
        <end position="311"/>
    </location>
</feature>
<feature type="compositionally biased region" description="Low complexity" evidence="2">
    <location>
        <begin position="569"/>
        <end position="582"/>
    </location>
</feature>
<dbReference type="SMART" id="SM00360">
    <property type="entry name" value="RRM"/>
    <property type="match status" value="2"/>
</dbReference>
<dbReference type="OrthoDB" id="439808at2759"/>
<dbReference type="Gene3D" id="3.30.70.330">
    <property type="match status" value="2"/>
</dbReference>
<feature type="domain" description="RRM" evidence="3">
    <location>
        <begin position="28"/>
        <end position="105"/>
    </location>
</feature>
<feature type="region of interest" description="Disordered" evidence="2">
    <location>
        <begin position="204"/>
        <end position="237"/>
    </location>
</feature>
<feature type="compositionally biased region" description="Low complexity" evidence="2">
    <location>
        <begin position="512"/>
        <end position="558"/>
    </location>
</feature>
<organism evidence="4 5">
    <name type="scientific">Chlorella sorokiniana</name>
    <name type="common">Freshwater green alga</name>
    <dbReference type="NCBI Taxonomy" id="3076"/>
    <lineage>
        <taxon>Eukaryota</taxon>
        <taxon>Viridiplantae</taxon>
        <taxon>Chlorophyta</taxon>
        <taxon>core chlorophytes</taxon>
        <taxon>Trebouxiophyceae</taxon>
        <taxon>Chlorellales</taxon>
        <taxon>Chlorellaceae</taxon>
        <taxon>Chlorella clade</taxon>
        <taxon>Chlorella</taxon>
    </lineage>
</organism>
<evidence type="ECO:0000259" key="3">
    <source>
        <dbReference type="PROSITE" id="PS50102"/>
    </source>
</evidence>
<gene>
    <name evidence="4" type="ORF">C2E21_5448</name>
</gene>
<reference evidence="4 5" key="1">
    <citation type="journal article" date="2018" name="Plant J.">
        <title>Genome sequences of Chlorella sorokiniana UTEX 1602 and Micractinium conductrix SAG 241.80: implications to maltose excretion by a green alga.</title>
        <authorList>
            <person name="Arriola M.B."/>
            <person name="Velmurugan N."/>
            <person name="Zhang Y."/>
            <person name="Plunkett M.H."/>
            <person name="Hondzo H."/>
            <person name="Barney B.M."/>
        </authorList>
    </citation>
    <scope>NUCLEOTIDE SEQUENCE [LARGE SCALE GENOMIC DNA]</scope>
    <source>
        <strain evidence="5">UTEX 1602</strain>
    </source>
</reference>
<dbReference type="STRING" id="3076.A0A2P6TNS8"/>
<feature type="compositionally biased region" description="Low complexity" evidence="2">
    <location>
        <begin position="626"/>
        <end position="650"/>
    </location>
</feature>